<evidence type="ECO:0000313" key="4">
    <source>
        <dbReference type="Proteomes" id="UP000762110"/>
    </source>
</evidence>
<sequence>MKKKKGNSLFERFANAATKFTGSSPAFLGAAAIVIIWAVTGPLFDYSETWQLVINTGTTIITFLMVFLIQKAQNKDGKAIQLKLNELIAAQEHTSNRMVDIEDLTEEELDQLHKYYVKLANLAKKETDIHCSHSIDAAEELNSEKSKNIKHYKKTKKDGLTSRTKSTN</sequence>
<organism evidence="3 4">
    <name type="scientific">Pedobacter boryungensis</name>
    <dbReference type="NCBI Taxonomy" id="869962"/>
    <lineage>
        <taxon>Bacteria</taxon>
        <taxon>Pseudomonadati</taxon>
        <taxon>Bacteroidota</taxon>
        <taxon>Sphingobacteriia</taxon>
        <taxon>Sphingobacteriales</taxon>
        <taxon>Sphingobacteriaceae</taxon>
        <taxon>Pedobacter</taxon>
    </lineage>
</organism>
<keyword evidence="2" id="KW-1133">Transmembrane helix</keyword>
<gene>
    <name evidence="3" type="ORF">HQN85_06195</name>
</gene>
<evidence type="ECO:0000256" key="1">
    <source>
        <dbReference type="SAM" id="MobiDB-lite"/>
    </source>
</evidence>
<keyword evidence="2" id="KW-0472">Membrane</keyword>
<proteinExistence type="predicted"/>
<accession>A0ABX2DBH8</accession>
<feature type="transmembrane region" description="Helical" evidence="2">
    <location>
        <begin position="20"/>
        <end position="40"/>
    </location>
</feature>
<reference evidence="3 4" key="1">
    <citation type="submission" date="2020-05" db="EMBL/GenBank/DDBJ databases">
        <title>Description of Pedobacter foliorum sp. nov.</title>
        <authorList>
            <person name="Qi S."/>
            <person name="Carlier A."/>
            <person name="Cnockaert M."/>
            <person name="Vandamme P."/>
        </authorList>
    </citation>
    <scope>NUCLEOTIDE SEQUENCE [LARGE SCALE GENOMIC DNA]</scope>
    <source>
        <strain evidence="3 4">LMG 31300</strain>
    </source>
</reference>
<keyword evidence="4" id="KW-1185">Reference proteome</keyword>
<dbReference type="Pfam" id="PF04120">
    <property type="entry name" value="Iron_permease"/>
    <property type="match status" value="1"/>
</dbReference>
<protein>
    <submittedName>
        <fullName evidence="3">Low affinity iron permease family protein</fullName>
    </submittedName>
</protein>
<evidence type="ECO:0000313" key="3">
    <source>
        <dbReference type="EMBL" id="NQX31305.1"/>
    </source>
</evidence>
<evidence type="ECO:0000256" key="2">
    <source>
        <dbReference type="SAM" id="Phobius"/>
    </source>
</evidence>
<name>A0ABX2DBH8_9SPHI</name>
<comment type="caution">
    <text evidence="3">The sequence shown here is derived from an EMBL/GenBank/DDBJ whole genome shotgun (WGS) entry which is preliminary data.</text>
</comment>
<feature type="transmembrane region" description="Helical" evidence="2">
    <location>
        <begin position="52"/>
        <end position="69"/>
    </location>
</feature>
<feature type="region of interest" description="Disordered" evidence="1">
    <location>
        <begin position="149"/>
        <end position="168"/>
    </location>
</feature>
<dbReference type="InterPro" id="IPR007251">
    <property type="entry name" value="Iron_permease_Fet4"/>
</dbReference>
<dbReference type="Proteomes" id="UP000762110">
    <property type="component" value="Unassembled WGS sequence"/>
</dbReference>
<dbReference type="RefSeq" id="WP_173270072.1">
    <property type="nucleotide sequence ID" value="NZ_JABMKV010000001.1"/>
</dbReference>
<keyword evidence="2" id="KW-0812">Transmembrane</keyword>
<dbReference type="EMBL" id="JABMKV010000001">
    <property type="protein sequence ID" value="NQX31305.1"/>
    <property type="molecule type" value="Genomic_DNA"/>
</dbReference>